<gene>
    <name evidence="2" type="ORF">SAMN05421828_12325</name>
</gene>
<dbReference type="Proteomes" id="UP000186308">
    <property type="component" value="Unassembled WGS sequence"/>
</dbReference>
<keyword evidence="3" id="KW-1185">Reference proteome</keyword>
<evidence type="ECO:0000313" key="2">
    <source>
        <dbReference type="EMBL" id="SIR29395.1"/>
    </source>
</evidence>
<sequence>MPKIPHPPEMAPAMSGVSGMAAPPPPADQGGNDEPRRAPATLAERLRKAINLALPPDRRYIGYLARVMGEPNFDRYRAVTNGTATLTDPEIDSVAAMLGISPTWLRSGGGSPFLVGTMPLSDNPIGLVRFLAGIDSAGPWGPALSVVFVACAYPAYGSVLIICEHEGTALNPHRYSTIRTTTRLDTPEPGAWTWQPGALLLNMAFLSRLHVRHGGYRGQGLMSIIVSDDTYDALSSGTAHLRDLPLLISDSKWHLDLFDRQRLRDRALVFQHWQYWQTFGLWTLDHLAKDPVLKPCMEGYLRGDHPDFGQAAALLDAGPAQASTLTRMSYLQRHPDLVTAEPPPSGLLH</sequence>
<dbReference type="EMBL" id="FTNE01000023">
    <property type="protein sequence ID" value="SIR29395.1"/>
    <property type="molecule type" value="Genomic_DNA"/>
</dbReference>
<feature type="compositionally biased region" description="Pro residues" evidence="1">
    <location>
        <begin position="1"/>
        <end position="10"/>
    </location>
</feature>
<accession>A0A8G2CMR0</accession>
<name>A0A8G2CMR0_ACIRU</name>
<comment type="caution">
    <text evidence="2">The sequence shown here is derived from an EMBL/GenBank/DDBJ whole genome shotgun (WGS) entry which is preliminary data.</text>
</comment>
<reference evidence="2 3" key="1">
    <citation type="submission" date="2017-01" db="EMBL/GenBank/DDBJ databases">
        <authorList>
            <person name="Varghese N."/>
            <person name="Submissions S."/>
        </authorList>
    </citation>
    <scope>NUCLEOTIDE SEQUENCE [LARGE SCALE GENOMIC DNA]</scope>
    <source>
        <strain evidence="2 3">ATCC 35905</strain>
    </source>
</reference>
<evidence type="ECO:0000256" key="1">
    <source>
        <dbReference type="SAM" id="MobiDB-lite"/>
    </source>
</evidence>
<evidence type="ECO:0000313" key="3">
    <source>
        <dbReference type="Proteomes" id="UP000186308"/>
    </source>
</evidence>
<proteinExistence type="predicted"/>
<organism evidence="2 3">
    <name type="scientific">Acidiphilium rubrum</name>
    <dbReference type="NCBI Taxonomy" id="526"/>
    <lineage>
        <taxon>Bacteria</taxon>
        <taxon>Pseudomonadati</taxon>
        <taxon>Pseudomonadota</taxon>
        <taxon>Alphaproteobacteria</taxon>
        <taxon>Acetobacterales</taxon>
        <taxon>Acidocellaceae</taxon>
        <taxon>Acidiphilium</taxon>
    </lineage>
</organism>
<dbReference type="AlphaFoldDB" id="A0A8G2CMR0"/>
<feature type="region of interest" description="Disordered" evidence="1">
    <location>
        <begin position="1"/>
        <end position="37"/>
    </location>
</feature>
<protein>
    <submittedName>
        <fullName evidence="2">Uncharacterized protein</fullName>
    </submittedName>
</protein>